<organism evidence="7 8">
    <name type="scientific">Archangium gephyra</name>
    <dbReference type="NCBI Taxonomy" id="48"/>
    <lineage>
        <taxon>Bacteria</taxon>
        <taxon>Pseudomonadati</taxon>
        <taxon>Myxococcota</taxon>
        <taxon>Myxococcia</taxon>
        <taxon>Myxococcales</taxon>
        <taxon>Cystobacterineae</taxon>
        <taxon>Archangiaceae</taxon>
        <taxon>Archangium</taxon>
    </lineage>
</organism>
<dbReference type="CDD" id="cd13963">
    <property type="entry name" value="PT_UbiA_2"/>
    <property type="match status" value="1"/>
</dbReference>
<feature type="transmembrane region" description="Helical" evidence="6">
    <location>
        <begin position="88"/>
        <end position="108"/>
    </location>
</feature>
<dbReference type="Pfam" id="PF01040">
    <property type="entry name" value="UbiA"/>
    <property type="match status" value="1"/>
</dbReference>
<dbReference type="NCBIfam" id="NF008978">
    <property type="entry name" value="PRK12324.1-4"/>
    <property type="match status" value="1"/>
</dbReference>
<reference evidence="7 8" key="1">
    <citation type="submission" date="2017-08" db="EMBL/GenBank/DDBJ databases">
        <title>Infants hospitalized years apart are colonized by the same room-sourced microbial strains.</title>
        <authorList>
            <person name="Brooks B."/>
            <person name="Olm M.R."/>
            <person name="Firek B.A."/>
            <person name="Baker R."/>
            <person name="Thomas B.C."/>
            <person name="Morowitz M.J."/>
            <person name="Banfield J.F."/>
        </authorList>
    </citation>
    <scope>NUCLEOTIDE SEQUENCE [LARGE SCALE GENOMIC DNA]</scope>
    <source>
        <strain evidence="7">S2_003_000_R2_14</strain>
    </source>
</reference>
<sequence>MSAAADLPKPPLPVAAIRALRPKQWVKNGVLLAPLLFAKSIFAQGALVNAMIAVASFSLLASGVYVLNDWFDREKDRLHPEKRKRPIAAGHLGGGAAIGLIILCWAVAGYLGLLLSLEFIQVLAGYLVLQFFYTFALKKMVLLDIMGIALGFILRVVAGAVAIQVVVSNWLFLCTLLGALFLGFAKRRAELSSLEDASSHRASLADYTVPLLDQMMSICAACCILAYGLYTVSTETVAHVGSDRLKFTVPFAVYAVFRYLFLVHKRGAGGAPEKVLLGDAPLLVDTALFLAVAGWALYV</sequence>
<feature type="transmembrane region" description="Helical" evidence="6">
    <location>
        <begin position="275"/>
        <end position="298"/>
    </location>
</feature>
<dbReference type="GO" id="GO:0016020">
    <property type="term" value="C:membrane"/>
    <property type="evidence" value="ECO:0007669"/>
    <property type="project" value="UniProtKB-SubCell"/>
</dbReference>
<keyword evidence="5 6" id="KW-0472">Membrane</keyword>
<feature type="transmembrane region" description="Helical" evidence="6">
    <location>
        <begin position="207"/>
        <end position="227"/>
    </location>
</feature>
<dbReference type="InterPro" id="IPR044878">
    <property type="entry name" value="UbiA_sf"/>
</dbReference>
<dbReference type="AlphaFoldDB" id="A0A2W5VC34"/>
<comment type="subcellular location">
    <subcellularLocation>
        <location evidence="1">Membrane</location>
        <topology evidence="1">Multi-pass membrane protein</topology>
    </subcellularLocation>
</comment>
<feature type="transmembrane region" description="Helical" evidence="6">
    <location>
        <begin position="114"/>
        <end position="134"/>
    </location>
</feature>
<evidence type="ECO:0000313" key="7">
    <source>
        <dbReference type="EMBL" id="PZR13524.1"/>
    </source>
</evidence>
<name>A0A2W5VC34_9BACT</name>
<keyword evidence="7" id="KW-0808">Transferase</keyword>
<keyword evidence="3 6" id="KW-0812">Transmembrane</keyword>
<evidence type="ECO:0000256" key="1">
    <source>
        <dbReference type="ARBA" id="ARBA00004141"/>
    </source>
</evidence>
<dbReference type="NCBIfam" id="NF008977">
    <property type="entry name" value="PRK12324.1-2"/>
    <property type="match status" value="1"/>
</dbReference>
<keyword evidence="4 6" id="KW-1133">Transmembrane helix</keyword>
<feature type="transmembrane region" description="Helical" evidence="6">
    <location>
        <begin position="41"/>
        <end position="67"/>
    </location>
</feature>
<evidence type="ECO:0000256" key="6">
    <source>
        <dbReference type="SAM" id="Phobius"/>
    </source>
</evidence>
<protein>
    <submittedName>
        <fullName evidence="7">Decaprenyl-phosphate phosphoribosyltransferase</fullName>
    </submittedName>
</protein>
<keyword evidence="2" id="KW-1003">Cell membrane</keyword>
<dbReference type="InterPro" id="IPR000537">
    <property type="entry name" value="UbiA_prenyltransferase"/>
</dbReference>
<dbReference type="Proteomes" id="UP000249061">
    <property type="component" value="Unassembled WGS sequence"/>
</dbReference>
<evidence type="ECO:0000313" key="8">
    <source>
        <dbReference type="Proteomes" id="UP000249061"/>
    </source>
</evidence>
<proteinExistence type="predicted"/>
<evidence type="ECO:0000256" key="2">
    <source>
        <dbReference type="ARBA" id="ARBA00022475"/>
    </source>
</evidence>
<accession>A0A2W5VC34</accession>
<dbReference type="GO" id="GO:0016757">
    <property type="term" value="F:glycosyltransferase activity"/>
    <property type="evidence" value="ECO:0007669"/>
    <property type="project" value="UniProtKB-KW"/>
</dbReference>
<evidence type="ECO:0000256" key="5">
    <source>
        <dbReference type="ARBA" id="ARBA00023136"/>
    </source>
</evidence>
<dbReference type="GO" id="GO:0016765">
    <property type="term" value="F:transferase activity, transferring alkyl or aryl (other than methyl) groups"/>
    <property type="evidence" value="ECO:0007669"/>
    <property type="project" value="InterPro"/>
</dbReference>
<evidence type="ECO:0000256" key="4">
    <source>
        <dbReference type="ARBA" id="ARBA00022989"/>
    </source>
</evidence>
<gene>
    <name evidence="7" type="ORF">DI536_12250</name>
</gene>
<comment type="caution">
    <text evidence="7">The sequence shown here is derived from an EMBL/GenBank/DDBJ whole genome shotgun (WGS) entry which is preliminary data.</text>
</comment>
<evidence type="ECO:0000256" key="3">
    <source>
        <dbReference type="ARBA" id="ARBA00022692"/>
    </source>
</evidence>
<feature type="transmembrane region" description="Helical" evidence="6">
    <location>
        <begin position="247"/>
        <end position="263"/>
    </location>
</feature>
<feature type="transmembrane region" description="Helical" evidence="6">
    <location>
        <begin position="169"/>
        <end position="186"/>
    </location>
</feature>
<keyword evidence="7" id="KW-0328">Glycosyltransferase</keyword>
<feature type="transmembrane region" description="Helical" evidence="6">
    <location>
        <begin position="141"/>
        <end position="163"/>
    </location>
</feature>
<dbReference type="Gene3D" id="1.10.357.140">
    <property type="entry name" value="UbiA prenyltransferase"/>
    <property type="match status" value="1"/>
</dbReference>
<dbReference type="EMBL" id="QFQP01000009">
    <property type="protein sequence ID" value="PZR13524.1"/>
    <property type="molecule type" value="Genomic_DNA"/>
</dbReference>